<protein>
    <recommendedName>
        <fullName evidence="1">Protein kinase domain-containing protein</fullName>
    </recommendedName>
</protein>
<dbReference type="AlphaFoldDB" id="A0A6A6RLA1"/>
<dbReference type="OrthoDB" id="4062651at2759"/>
<organism evidence="2 3">
    <name type="scientific">Massarina eburnea CBS 473.64</name>
    <dbReference type="NCBI Taxonomy" id="1395130"/>
    <lineage>
        <taxon>Eukaryota</taxon>
        <taxon>Fungi</taxon>
        <taxon>Dikarya</taxon>
        <taxon>Ascomycota</taxon>
        <taxon>Pezizomycotina</taxon>
        <taxon>Dothideomycetes</taxon>
        <taxon>Pleosporomycetidae</taxon>
        <taxon>Pleosporales</taxon>
        <taxon>Massarineae</taxon>
        <taxon>Massarinaceae</taxon>
        <taxon>Massarina</taxon>
    </lineage>
</organism>
<evidence type="ECO:0000313" key="3">
    <source>
        <dbReference type="Proteomes" id="UP000799753"/>
    </source>
</evidence>
<evidence type="ECO:0000259" key="1">
    <source>
        <dbReference type="PROSITE" id="PS50011"/>
    </source>
</evidence>
<feature type="domain" description="Protein kinase" evidence="1">
    <location>
        <begin position="25"/>
        <end position="292"/>
    </location>
</feature>
<evidence type="ECO:0000313" key="2">
    <source>
        <dbReference type="EMBL" id="KAF2635251.1"/>
    </source>
</evidence>
<dbReference type="PROSITE" id="PS50011">
    <property type="entry name" value="PROTEIN_KINASE_DOM"/>
    <property type="match status" value="1"/>
</dbReference>
<dbReference type="SUPFAM" id="SSF56112">
    <property type="entry name" value="Protein kinase-like (PK-like)"/>
    <property type="match status" value="1"/>
</dbReference>
<reference evidence="2" key="1">
    <citation type="journal article" date="2020" name="Stud. Mycol.">
        <title>101 Dothideomycetes genomes: a test case for predicting lifestyles and emergence of pathogens.</title>
        <authorList>
            <person name="Haridas S."/>
            <person name="Albert R."/>
            <person name="Binder M."/>
            <person name="Bloem J."/>
            <person name="Labutti K."/>
            <person name="Salamov A."/>
            <person name="Andreopoulos B."/>
            <person name="Baker S."/>
            <person name="Barry K."/>
            <person name="Bills G."/>
            <person name="Bluhm B."/>
            <person name="Cannon C."/>
            <person name="Castanera R."/>
            <person name="Culley D."/>
            <person name="Daum C."/>
            <person name="Ezra D."/>
            <person name="Gonzalez J."/>
            <person name="Henrissat B."/>
            <person name="Kuo A."/>
            <person name="Liang C."/>
            <person name="Lipzen A."/>
            <person name="Lutzoni F."/>
            <person name="Magnuson J."/>
            <person name="Mondo S."/>
            <person name="Nolan M."/>
            <person name="Ohm R."/>
            <person name="Pangilinan J."/>
            <person name="Park H.-J."/>
            <person name="Ramirez L."/>
            <person name="Alfaro M."/>
            <person name="Sun H."/>
            <person name="Tritt A."/>
            <person name="Yoshinaga Y."/>
            <person name="Zwiers L.-H."/>
            <person name="Turgeon B."/>
            <person name="Goodwin S."/>
            <person name="Spatafora J."/>
            <person name="Crous P."/>
            <person name="Grigoriev I."/>
        </authorList>
    </citation>
    <scope>NUCLEOTIDE SEQUENCE</scope>
    <source>
        <strain evidence="2">CBS 473.64</strain>
    </source>
</reference>
<dbReference type="GO" id="GO:0004672">
    <property type="term" value="F:protein kinase activity"/>
    <property type="evidence" value="ECO:0007669"/>
    <property type="project" value="InterPro"/>
</dbReference>
<sequence>MSPPTTSQKDDPKTYSFYLTQRFNADNTRYIIRDSEGQIYWGLQTRPIQIISRLSRNDIALLPRKPLDATQFFPTFDPETMTKFEPSMHSRADVFVKKQALLNSPNFMYRPKRYYDLTMHELQVGEQLAKDPHPHLCRYLGVIVNPITNLVMGLAYKKYDCDLLGYFSLKKYETPRLSAEEAKMISDSVKSAVDAIHAKGFVHCDIRPPNIFLKVDSEVEESDWDEGPSSTWKIKEVVVGDFDASLKRGAQIELKIANEWWRPASFGFGSKADFEIDNFSVARLEEWLEKKM</sequence>
<dbReference type="InterPro" id="IPR000719">
    <property type="entry name" value="Prot_kinase_dom"/>
</dbReference>
<dbReference type="InterPro" id="IPR011009">
    <property type="entry name" value="Kinase-like_dom_sf"/>
</dbReference>
<dbReference type="Gene3D" id="1.10.510.10">
    <property type="entry name" value="Transferase(Phosphotransferase) domain 1"/>
    <property type="match status" value="1"/>
</dbReference>
<proteinExistence type="predicted"/>
<dbReference type="GO" id="GO:0005524">
    <property type="term" value="F:ATP binding"/>
    <property type="evidence" value="ECO:0007669"/>
    <property type="project" value="InterPro"/>
</dbReference>
<dbReference type="Proteomes" id="UP000799753">
    <property type="component" value="Unassembled WGS sequence"/>
</dbReference>
<accession>A0A6A6RLA1</accession>
<gene>
    <name evidence="2" type="ORF">P280DRAFT_484820</name>
</gene>
<name>A0A6A6RLA1_9PLEO</name>
<dbReference type="EMBL" id="MU006809">
    <property type="protein sequence ID" value="KAF2635251.1"/>
    <property type="molecule type" value="Genomic_DNA"/>
</dbReference>
<dbReference type="Pfam" id="PF00069">
    <property type="entry name" value="Pkinase"/>
    <property type="match status" value="1"/>
</dbReference>
<keyword evidence="3" id="KW-1185">Reference proteome</keyword>